<dbReference type="InterPro" id="IPR012871">
    <property type="entry name" value="DUF1668_ORYSA"/>
</dbReference>
<keyword evidence="3" id="KW-1185">Reference proteome</keyword>
<dbReference type="Proteomes" id="UP001497457">
    <property type="component" value="Chromosome 12b"/>
</dbReference>
<dbReference type="PANTHER" id="PTHR33085">
    <property type="entry name" value="OS12G0113100 PROTEIN-RELATED"/>
    <property type="match status" value="1"/>
</dbReference>
<feature type="region of interest" description="Disordered" evidence="1">
    <location>
        <begin position="41"/>
        <end position="66"/>
    </location>
</feature>
<evidence type="ECO:0000313" key="3">
    <source>
        <dbReference type="Proteomes" id="UP001497457"/>
    </source>
</evidence>
<protein>
    <submittedName>
        <fullName evidence="2">Uncharacterized protein</fullName>
    </submittedName>
</protein>
<organism evidence="2 3">
    <name type="scientific">Urochloa decumbens</name>
    <dbReference type="NCBI Taxonomy" id="240449"/>
    <lineage>
        <taxon>Eukaryota</taxon>
        <taxon>Viridiplantae</taxon>
        <taxon>Streptophyta</taxon>
        <taxon>Embryophyta</taxon>
        <taxon>Tracheophyta</taxon>
        <taxon>Spermatophyta</taxon>
        <taxon>Magnoliopsida</taxon>
        <taxon>Liliopsida</taxon>
        <taxon>Poales</taxon>
        <taxon>Poaceae</taxon>
        <taxon>PACMAD clade</taxon>
        <taxon>Panicoideae</taxon>
        <taxon>Panicodae</taxon>
        <taxon>Paniceae</taxon>
        <taxon>Melinidinae</taxon>
        <taxon>Urochloa</taxon>
    </lineage>
</organism>
<evidence type="ECO:0000313" key="2">
    <source>
        <dbReference type="EMBL" id="CAL4905037.1"/>
    </source>
</evidence>
<dbReference type="Pfam" id="PF07893">
    <property type="entry name" value="DUF1668"/>
    <property type="match status" value="1"/>
</dbReference>
<dbReference type="AlphaFoldDB" id="A0ABC8WBZ2"/>
<reference evidence="2" key="1">
    <citation type="submission" date="2024-10" db="EMBL/GenBank/DDBJ databases">
        <authorList>
            <person name="Ryan C."/>
        </authorList>
    </citation>
    <scope>NUCLEOTIDE SEQUENCE [LARGE SCALE GENOMIC DNA]</scope>
</reference>
<evidence type="ECO:0000256" key="1">
    <source>
        <dbReference type="SAM" id="MobiDB-lite"/>
    </source>
</evidence>
<sequence>MSCKKLSRRYLHLVSSAGRGMYALSRMDASRLFYPSKEEARTAQATARASNGSKTPGGLGSTGRLPEPSIHYEPFSSAISYHNRSRDVFALFGKSSILCSDSVGYTSIYNTETFSFQGMPRMNSPKGPKRITVCIPRTEAHARSDFEISPNVDSSEDFCTVEGQSGLFPNVCPSNHMNSLYVMDMDPYNHCNFEALVYYPIRHWRWRRLPSPGFFGSPSYLARDNAPFAVVDGSKICISDDDATYYFDTVAIEWRKAGDWVLPFRGKAQYVSELGMWLGFSAQRPYNLCSMDLSGVTAGSCDTQQPMAQDVGKDQDVDFDLPGGYSLKNATLVNMGLGRFCRDI</sequence>
<name>A0ABC8WBZ2_9POAL</name>
<dbReference type="EMBL" id="OZ075122">
    <property type="protein sequence ID" value="CAL4905037.1"/>
    <property type="molecule type" value="Genomic_DNA"/>
</dbReference>
<dbReference type="PANTHER" id="PTHR33085:SF43">
    <property type="entry name" value="DUF1618 DOMAIN-CONTAINING PROTEIN"/>
    <property type="match status" value="1"/>
</dbReference>
<accession>A0ABC8WBZ2</accession>
<gene>
    <name evidence="2" type="ORF">URODEC1_LOCUS11443</name>
</gene>
<proteinExistence type="predicted"/>